<dbReference type="OrthoDB" id="4062651at2759"/>
<dbReference type="GO" id="GO:0004674">
    <property type="term" value="F:protein serine/threonine kinase activity"/>
    <property type="evidence" value="ECO:0007669"/>
    <property type="project" value="UniProtKB-KW"/>
</dbReference>
<keyword evidence="10" id="KW-0732">Signal</keyword>
<dbReference type="Pfam" id="PF13855">
    <property type="entry name" value="LRR_8"/>
    <property type="match status" value="1"/>
</dbReference>
<dbReference type="PROSITE" id="PS50011">
    <property type="entry name" value="PROTEIN_KINASE_DOM"/>
    <property type="match status" value="1"/>
</dbReference>
<reference evidence="12" key="1">
    <citation type="submission" date="2021-02" db="EMBL/GenBank/DDBJ databases">
        <authorList>
            <person name="Palmer J.M."/>
        </authorList>
    </citation>
    <scope>NUCLEOTIDE SEQUENCE</scope>
    <source>
        <strain evidence="12">SCRP734</strain>
    </source>
</reference>
<keyword evidence="13" id="KW-1185">Reference proteome</keyword>
<dbReference type="InterPro" id="IPR001611">
    <property type="entry name" value="Leu-rich_rpt"/>
</dbReference>
<proteinExistence type="predicted"/>
<keyword evidence="9" id="KW-0812">Transmembrane</keyword>
<evidence type="ECO:0000256" key="8">
    <source>
        <dbReference type="ARBA" id="ARBA00048679"/>
    </source>
</evidence>
<dbReference type="GO" id="GO:0005524">
    <property type="term" value="F:ATP binding"/>
    <property type="evidence" value="ECO:0007669"/>
    <property type="project" value="UniProtKB-KW"/>
</dbReference>
<keyword evidence="2" id="KW-0723">Serine/threonine-protein kinase</keyword>
<dbReference type="InterPro" id="IPR051420">
    <property type="entry name" value="Ser_Thr_Kinases_DiverseReg"/>
</dbReference>
<dbReference type="PANTHER" id="PTHR48005:SF13">
    <property type="entry name" value="SERINE_THREONINE-PROTEIN KINASE DDB_G0278509-RELATED"/>
    <property type="match status" value="1"/>
</dbReference>
<protein>
    <recommendedName>
        <fullName evidence="1">non-specific serine/threonine protein kinase</fullName>
        <ecNumber evidence="1">2.7.11.1</ecNumber>
    </recommendedName>
</protein>
<dbReference type="PANTHER" id="PTHR48005">
    <property type="entry name" value="LEUCINE RICH REPEAT KINASE 2"/>
    <property type="match status" value="1"/>
</dbReference>
<organism evidence="12 13">
    <name type="scientific">Phytophthora pseudosyringae</name>
    <dbReference type="NCBI Taxonomy" id="221518"/>
    <lineage>
        <taxon>Eukaryota</taxon>
        <taxon>Sar</taxon>
        <taxon>Stramenopiles</taxon>
        <taxon>Oomycota</taxon>
        <taxon>Peronosporomycetes</taxon>
        <taxon>Peronosporales</taxon>
        <taxon>Peronosporaceae</taxon>
        <taxon>Phytophthora</taxon>
    </lineage>
</organism>
<gene>
    <name evidence="12" type="ORF">PHYPSEUDO_004444</name>
</gene>
<evidence type="ECO:0000256" key="3">
    <source>
        <dbReference type="ARBA" id="ARBA00022679"/>
    </source>
</evidence>
<evidence type="ECO:0000256" key="2">
    <source>
        <dbReference type="ARBA" id="ARBA00022527"/>
    </source>
</evidence>
<keyword evidence="4" id="KW-0547">Nucleotide-binding</keyword>
<evidence type="ECO:0000256" key="4">
    <source>
        <dbReference type="ARBA" id="ARBA00022741"/>
    </source>
</evidence>
<dbReference type="InterPro" id="IPR000719">
    <property type="entry name" value="Prot_kinase_dom"/>
</dbReference>
<comment type="catalytic activity">
    <reaction evidence="7">
        <text>L-threonyl-[protein] + ATP = O-phospho-L-threonyl-[protein] + ADP + H(+)</text>
        <dbReference type="Rhea" id="RHEA:46608"/>
        <dbReference type="Rhea" id="RHEA-COMP:11060"/>
        <dbReference type="Rhea" id="RHEA-COMP:11605"/>
        <dbReference type="ChEBI" id="CHEBI:15378"/>
        <dbReference type="ChEBI" id="CHEBI:30013"/>
        <dbReference type="ChEBI" id="CHEBI:30616"/>
        <dbReference type="ChEBI" id="CHEBI:61977"/>
        <dbReference type="ChEBI" id="CHEBI:456216"/>
        <dbReference type="EC" id="2.7.11.1"/>
    </reaction>
</comment>
<evidence type="ECO:0000256" key="1">
    <source>
        <dbReference type="ARBA" id="ARBA00012513"/>
    </source>
</evidence>
<feature type="domain" description="Protein kinase" evidence="11">
    <location>
        <begin position="437"/>
        <end position="718"/>
    </location>
</feature>
<keyword evidence="5" id="KW-0418">Kinase</keyword>
<feature type="transmembrane region" description="Helical" evidence="9">
    <location>
        <begin position="366"/>
        <end position="389"/>
    </location>
</feature>
<keyword evidence="9" id="KW-0472">Membrane</keyword>
<evidence type="ECO:0000259" key="11">
    <source>
        <dbReference type="PROSITE" id="PS50011"/>
    </source>
</evidence>
<evidence type="ECO:0000256" key="7">
    <source>
        <dbReference type="ARBA" id="ARBA00047899"/>
    </source>
</evidence>
<evidence type="ECO:0000256" key="5">
    <source>
        <dbReference type="ARBA" id="ARBA00022777"/>
    </source>
</evidence>
<dbReference type="Proteomes" id="UP000694044">
    <property type="component" value="Unassembled WGS sequence"/>
</dbReference>
<dbReference type="EMBL" id="JAGDFM010000002">
    <property type="protein sequence ID" value="KAG7393681.1"/>
    <property type="molecule type" value="Genomic_DNA"/>
</dbReference>
<dbReference type="InterPro" id="IPR003591">
    <property type="entry name" value="Leu-rich_rpt_typical-subtyp"/>
</dbReference>
<dbReference type="Pfam" id="PF07714">
    <property type="entry name" value="PK_Tyr_Ser-Thr"/>
    <property type="match status" value="1"/>
</dbReference>
<name>A0A8T1WKH0_9STRA</name>
<keyword evidence="3" id="KW-0808">Transferase</keyword>
<sequence>MHLWWTLALGASGLLSDAASAASSSGSSATTTTTSGTLNTLTTSCNGGCSSNGACVVVGQSSANSINCVNDTNCVTLSSGQSALCLDAFSSSATEWVFQPAESNDTAGAGPFERVGLLQLADHVTDVTFRKADQGEEPLSGSLELASMNVQPDATLDKVMFKNLSLSGLDSALPLNSVRRIYFNNCSLSEIPTAAVAGDSVTVIDLAGNAITKVDSGFQDETFTNLTSLDLSSNALTDFDLVADNFPAITTLYLNDNSLKAVPEVIFNLSRLQFLTLVGNPINASDLTAQQFTFLAKLQMFTIDGTSNTSACPTTAVQSALNDSFMFCVGNEDVEPSNITVTEQPATTVPATTADNSSSSSSNKTWIILGACLGAVVLLLLIGLIWWCCRHRRNDQPKLTNSTMPSIAIGMGDLSDHPYMELGVPRSNASSQTTSDFELLASVADGYIGLTRLSYDDVFLHKMLRVSSRSELWLGEYKHEAVLVKKIKSNTASKALLRDFVTEIELMFELKHPRIASFRGAMWDADGTELCAVVEYVEKGALRDCTVNNAIELSVPKQHAIARQISEAMAFLHKQNIVHGRLNAFNILLDKDYSAKLSLFSIFHYVKLSPLDNECKVFVAPEILRGEQPSGRSDVYAFGVVLVEIDTGETPVMNARKLSMERSRREDVLSPTAKKTGFRLSRLCSGVMKETIAACLEKDPARRPSMAEVALAFKNGAMKL</sequence>
<keyword evidence="9" id="KW-1133">Transmembrane helix</keyword>
<dbReference type="EC" id="2.7.11.1" evidence="1"/>
<evidence type="ECO:0000313" key="13">
    <source>
        <dbReference type="Proteomes" id="UP000694044"/>
    </source>
</evidence>
<dbReference type="AlphaFoldDB" id="A0A8T1WKH0"/>
<dbReference type="SMART" id="SM00369">
    <property type="entry name" value="LRR_TYP"/>
    <property type="match status" value="3"/>
</dbReference>
<dbReference type="InterPro" id="IPR001245">
    <property type="entry name" value="Ser-Thr/Tyr_kinase_cat_dom"/>
</dbReference>
<dbReference type="PROSITE" id="PS51450">
    <property type="entry name" value="LRR"/>
    <property type="match status" value="1"/>
</dbReference>
<evidence type="ECO:0000256" key="10">
    <source>
        <dbReference type="SAM" id="SignalP"/>
    </source>
</evidence>
<comment type="caution">
    <text evidence="12">The sequence shown here is derived from an EMBL/GenBank/DDBJ whole genome shotgun (WGS) entry which is preliminary data.</text>
</comment>
<keyword evidence="6" id="KW-0067">ATP-binding</keyword>
<feature type="chain" id="PRO_5035868432" description="non-specific serine/threonine protein kinase" evidence="10">
    <location>
        <begin position="22"/>
        <end position="720"/>
    </location>
</feature>
<accession>A0A8T1WKH0</accession>
<evidence type="ECO:0000256" key="9">
    <source>
        <dbReference type="SAM" id="Phobius"/>
    </source>
</evidence>
<feature type="signal peptide" evidence="10">
    <location>
        <begin position="1"/>
        <end position="21"/>
    </location>
</feature>
<comment type="catalytic activity">
    <reaction evidence="8">
        <text>L-seryl-[protein] + ATP = O-phospho-L-seryl-[protein] + ADP + H(+)</text>
        <dbReference type="Rhea" id="RHEA:17989"/>
        <dbReference type="Rhea" id="RHEA-COMP:9863"/>
        <dbReference type="Rhea" id="RHEA-COMP:11604"/>
        <dbReference type="ChEBI" id="CHEBI:15378"/>
        <dbReference type="ChEBI" id="CHEBI:29999"/>
        <dbReference type="ChEBI" id="CHEBI:30616"/>
        <dbReference type="ChEBI" id="CHEBI:83421"/>
        <dbReference type="ChEBI" id="CHEBI:456216"/>
        <dbReference type="EC" id="2.7.11.1"/>
    </reaction>
</comment>
<evidence type="ECO:0000313" key="12">
    <source>
        <dbReference type="EMBL" id="KAG7393681.1"/>
    </source>
</evidence>
<evidence type="ECO:0000256" key="6">
    <source>
        <dbReference type="ARBA" id="ARBA00022840"/>
    </source>
</evidence>